<dbReference type="Pfam" id="PF07589">
    <property type="entry name" value="PEP-CTERM"/>
    <property type="match status" value="1"/>
</dbReference>
<feature type="domain" description="Ice-binding protein C-terminal" evidence="2">
    <location>
        <begin position="309"/>
        <end position="330"/>
    </location>
</feature>
<accession>A0A433VRS1</accession>
<gene>
    <name evidence="3" type="ORF">DSM106972_008710</name>
</gene>
<dbReference type="InterPro" id="IPR013424">
    <property type="entry name" value="Ice-binding_C"/>
</dbReference>
<evidence type="ECO:0000256" key="1">
    <source>
        <dbReference type="SAM" id="SignalP"/>
    </source>
</evidence>
<keyword evidence="1" id="KW-0732">Signal</keyword>
<comment type="caution">
    <text evidence="3">The sequence shown here is derived from an EMBL/GenBank/DDBJ whole genome shotgun (WGS) entry which is preliminary data.</text>
</comment>
<evidence type="ECO:0000313" key="4">
    <source>
        <dbReference type="Proteomes" id="UP000271624"/>
    </source>
</evidence>
<dbReference type="OrthoDB" id="480511at2"/>
<reference evidence="3" key="1">
    <citation type="submission" date="2018-12" db="EMBL/GenBank/DDBJ databases">
        <authorList>
            <person name="Will S."/>
            <person name="Neumann-Schaal M."/>
            <person name="Henke P."/>
        </authorList>
    </citation>
    <scope>NUCLEOTIDE SEQUENCE</scope>
    <source>
        <strain evidence="3">PCC 7102</strain>
    </source>
</reference>
<feature type="signal peptide" evidence="1">
    <location>
        <begin position="1"/>
        <end position="27"/>
    </location>
</feature>
<evidence type="ECO:0000259" key="2">
    <source>
        <dbReference type="Pfam" id="PF07589"/>
    </source>
</evidence>
<dbReference type="Proteomes" id="UP000271624">
    <property type="component" value="Unassembled WGS sequence"/>
</dbReference>
<dbReference type="EMBL" id="RSCL01000002">
    <property type="protein sequence ID" value="RUT08818.1"/>
    <property type="molecule type" value="Genomic_DNA"/>
</dbReference>
<sequence length="338" mass="36397">MKATIKHLLITSIATSVSLIATVPAFATGLVRPSDIQFTTNGVANTTTNRPNINTWTYSSGTPVYDSTGIGGVRRRVLNDFNNYGNMQKAAAAISDNDSATNVELFTNGETITDNVGFTANLGKNRIKVESVTKADWKDGKLAKSWLTGFGSAYGSLMQGITTQPGSNLFKDFQTNFDAIAGYLSTNGFNSAGDANIGDITYNTQTNQLNVDLVGHLDVVTRYQPSNYARNSTGNPIFDQMLLALSAQSAKNKTPFQISEIAKITFNDQVDYAFSFRAIESGGIAGDRNTRTDTTSHTGVYRWTNNYASVPEPSSLLALLSVGGIAFARRKITKSVSN</sequence>
<reference evidence="3" key="2">
    <citation type="journal article" date="2019" name="Genome Biol. Evol.">
        <title>Day and night: Metabolic profiles and evolutionary relationships of six axenic non-marine cyanobacteria.</title>
        <authorList>
            <person name="Will S.E."/>
            <person name="Henke P."/>
            <person name="Boedeker C."/>
            <person name="Huang S."/>
            <person name="Brinkmann H."/>
            <person name="Rohde M."/>
            <person name="Jarek M."/>
            <person name="Friedl T."/>
            <person name="Seufert S."/>
            <person name="Schumacher M."/>
            <person name="Overmann J."/>
            <person name="Neumann-Schaal M."/>
            <person name="Petersen J."/>
        </authorList>
    </citation>
    <scope>NUCLEOTIDE SEQUENCE [LARGE SCALE GENOMIC DNA]</scope>
    <source>
        <strain evidence="3">PCC 7102</strain>
    </source>
</reference>
<dbReference type="AlphaFoldDB" id="A0A433VRS1"/>
<proteinExistence type="predicted"/>
<feature type="chain" id="PRO_5030092589" description="Ice-binding protein C-terminal domain-containing protein" evidence="1">
    <location>
        <begin position="28"/>
        <end position="338"/>
    </location>
</feature>
<dbReference type="NCBIfam" id="NF038130">
    <property type="entry name" value="PEP_NF038130"/>
    <property type="match status" value="1"/>
</dbReference>
<organism evidence="3 4">
    <name type="scientific">Dulcicalothrix desertica PCC 7102</name>
    <dbReference type="NCBI Taxonomy" id="232991"/>
    <lineage>
        <taxon>Bacteria</taxon>
        <taxon>Bacillati</taxon>
        <taxon>Cyanobacteriota</taxon>
        <taxon>Cyanophyceae</taxon>
        <taxon>Nostocales</taxon>
        <taxon>Calotrichaceae</taxon>
        <taxon>Dulcicalothrix</taxon>
    </lineage>
</organism>
<dbReference type="RefSeq" id="WP_127079243.1">
    <property type="nucleotide sequence ID" value="NZ_RSCL01000002.1"/>
</dbReference>
<dbReference type="NCBIfam" id="TIGR02595">
    <property type="entry name" value="PEP_CTERM"/>
    <property type="match status" value="1"/>
</dbReference>
<protein>
    <recommendedName>
        <fullName evidence="2">Ice-binding protein C-terminal domain-containing protein</fullName>
    </recommendedName>
</protein>
<keyword evidence="4" id="KW-1185">Reference proteome</keyword>
<evidence type="ECO:0000313" key="3">
    <source>
        <dbReference type="EMBL" id="RUT08818.1"/>
    </source>
</evidence>
<name>A0A433VRS1_9CYAN</name>